<organism evidence="1 2">
    <name type="scientific">Aspergillus melleus</name>
    <dbReference type="NCBI Taxonomy" id="138277"/>
    <lineage>
        <taxon>Eukaryota</taxon>
        <taxon>Fungi</taxon>
        <taxon>Dikarya</taxon>
        <taxon>Ascomycota</taxon>
        <taxon>Pezizomycotina</taxon>
        <taxon>Eurotiomycetes</taxon>
        <taxon>Eurotiomycetidae</taxon>
        <taxon>Eurotiales</taxon>
        <taxon>Aspergillaceae</taxon>
        <taxon>Aspergillus</taxon>
        <taxon>Aspergillus subgen. Circumdati</taxon>
    </lineage>
</organism>
<sequence>MSDLLKSRWAPGPTTDNFGKPTSSSSRAPPSSSSFKFSAPNPQDRNTRDTFTSATSSSTRITSTGTSGSGSGNASGHANPTQELSRFTKLVARLKWKLRSLGEAYRLATQSRMPDADTDIDLYAETMFKIDFHEYYALLERAIVHLLGVFGVQVTSTPSRKWRGNKVGQGVQWNTTPMGPGGAGARPGGGGHSYHANVLETLEDPSCPLHEVLGRDDVREQLRKAKELRNRWKTADMSEEELEGEGWRRQMPPLESYDFDQILTEIFGGLEEGYLLAQAHVASVDGDKANEMEMDGGWDFIFDAMDWEAI</sequence>
<dbReference type="EMBL" id="JAOPJF010000059">
    <property type="protein sequence ID" value="KAK1141824.1"/>
    <property type="molecule type" value="Genomic_DNA"/>
</dbReference>
<name>A0ACC3AW90_9EURO</name>
<evidence type="ECO:0000313" key="1">
    <source>
        <dbReference type="EMBL" id="KAK1141824.1"/>
    </source>
</evidence>
<proteinExistence type="predicted"/>
<protein>
    <submittedName>
        <fullName evidence="1">Uncharacterized protein</fullName>
    </submittedName>
</protein>
<keyword evidence="2" id="KW-1185">Reference proteome</keyword>
<evidence type="ECO:0000313" key="2">
    <source>
        <dbReference type="Proteomes" id="UP001177260"/>
    </source>
</evidence>
<reference evidence="1 2" key="1">
    <citation type="journal article" date="2023" name="ACS Omega">
        <title>Identification of the Neoaspergillic Acid Biosynthesis Gene Cluster by Establishing an In Vitro CRISPR-Ribonucleoprotein Genetic System in Aspergillus melleus.</title>
        <authorList>
            <person name="Yuan B."/>
            <person name="Grau M.F."/>
            <person name="Murata R.M."/>
            <person name="Torok T."/>
            <person name="Venkateswaran K."/>
            <person name="Stajich J.E."/>
            <person name="Wang C.C.C."/>
        </authorList>
    </citation>
    <scope>NUCLEOTIDE SEQUENCE [LARGE SCALE GENOMIC DNA]</scope>
    <source>
        <strain evidence="1 2">IMV 1140</strain>
    </source>
</reference>
<accession>A0ACC3AW90</accession>
<gene>
    <name evidence="1" type="ORF">N8T08_008489</name>
</gene>
<dbReference type="Proteomes" id="UP001177260">
    <property type="component" value="Unassembled WGS sequence"/>
</dbReference>
<comment type="caution">
    <text evidence="1">The sequence shown here is derived from an EMBL/GenBank/DDBJ whole genome shotgun (WGS) entry which is preliminary data.</text>
</comment>